<dbReference type="GO" id="GO:0016787">
    <property type="term" value="F:hydrolase activity"/>
    <property type="evidence" value="ECO:0007669"/>
    <property type="project" value="UniProtKB-KW"/>
</dbReference>
<feature type="chain" id="PRO_5047084667" evidence="1">
    <location>
        <begin position="34"/>
        <end position="237"/>
    </location>
</feature>
<keyword evidence="1" id="KW-0732">Signal</keyword>
<evidence type="ECO:0000256" key="1">
    <source>
        <dbReference type="SAM" id="SignalP"/>
    </source>
</evidence>
<accession>A0ABP9PAB4</accession>
<dbReference type="SUPFAM" id="SSF52266">
    <property type="entry name" value="SGNH hydrolase"/>
    <property type="match status" value="1"/>
</dbReference>
<dbReference type="InterPro" id="IPR036514">
    <property type="entry name" value="SGNH_hydro_sf"/>
</dbReference>
<keyword evidence="4" id="KW-1185">Reference proteome</keyword>
<dbReference type="Proteomes" id="UP001499852">
    <property type="component" value="Unassembled WGS sequence"/>
</dbReference>
<dbReference type="InterPro" id="IPR013830">
    <property type="entry name" value="SGNH_hydro"/>
</dbReference>
<proteinExistence type="predicted"/>
<dbReference type="EMBL" id="BAABIA010000006">
    <property type="protein sequence ID" value="GAA5143328.1"/>
    <property type="molecule type" value="Genomic_DNA"/>
</dbReference>
<feature type="domain" description="SGNH hydrolase-type esterase" evidence="2">
    <location>
        <begin position="41"/>
        <end position="222"/>
    </location>
</feature>
<gene>
    <name evidence="3" type="ORF">GCM10023213_30890</name>
</gene>
<evidence type="ECO:0000313" key="3">
    <source>
        <dbReference type="EMBL" id="GAA5143328.1"/>
    </source>
</evidence>
<protein>
    <submittedName>
        <fullName evidence="3">SGNH/GDSL hydrolase family protein</fullName>
    </submittedName>
</protein>
<comment type="caution">
    <text evidence="3">The sequence shown here is derived from an EMBL/GenBank/DDBJ whole genome shotgun (WGS) entry which is preliminary data.</text>
</comment>
<dbReference type="Pfam" id="PF13472">
    <property type="entry name" value="Lipase_GDSL_2"/>
    <property type="match status" value="1"/>
</dbReference>
<evidence type="ECO:0000313" key="4">
    <source>
        <dbReference type="Proteomes" id="UP001499852"/>
    </source>
</evidence>
<feature type="signal peptide" evidence="1">
    <location>
        <begin position="1"/>
        <end position="33"/>
    </location>
</feature>
<reference evidence="4" key="1">
    <citation type="journal article" date="2019" name="Int. J. Syst. Evol. Microbiol.">
        <title>The Global Catalogue of Microorganisms (GCM) 10K type strain sequencing project: providing services to taxonomists for standard genome sequencing and annotation.</title>
        <authorList>
            <consortium name="The Broad Institute Genomics Platform"/>
            <consortium name="The Broad Institute Genome Sequencing Center for Infectious Disease"/>
            <person name="Wu L."/>
            <person name="Ma J."/>
        </authorList>
    </citation>
    <scope>NUCLEOTIDE SEQUENCE [LARGE SCALE GENOMIC DNA]</scope>
    <source>
        <strain evidence="4">JCM 18053</strain>
    </source>
</reference>
<evidence type="ECO:0000259" key="2">
    <source>
        <dbReference type="Pfam" id="PF13472"/>
    </source>
</evidence>
<dbReference type="PANTHER" id="PTHR30383:SF26">
    <property type="entry name" value="SGNH HYDROLASE-TYPE ESTERASE DOMAIN-CONTAINING PROTEIN"/>
    <property type="match status" value="1"/>
</dbReference>
<keyword evidence="3" id="KW-0378">Hydrolase</keyword>
<dbReference type="CDD" id="cd00229">
    <property type="entry name" value="SGNH_hydrolase"/>
    <property type="match status" value="1"/>
</dbReference>
<organism evidence="3 4">
    <name type="scientific">Prosthecobacter algae</name>
    <dbReference type="NCBI Taxonomy" id="1144682"/>
    <lineage>
        <taxon>Bacteria</taxon>
        <taxon>Pseudomonadati</taxon>
        <taxon>Verrucomicrobiota</taxon>
        <taxon>Verrucomicrobiia</taxon>
        <taxon>Verrucomicrobiales</taxon>
        <taxon>Verrucomicrobiaceae</taxon>
        <taxon>Prosthecobacter</taxon>
    </lineage>
</organism>
<dbReference type="InterPro" id="IPR051532">
    <property type="entry name" value="Ester_Hydrolysis_Enzymes"/>
</dbReference>
<sequence length="237" mass="26012">MFLAARRFDESMKRSSFLFLLATAAFTFTSAHAAEKPRVLLLGDSISMGYTPVVQKLLADEMTVLRPMAKNGKAENCGGTNSGVANIDRWLQIDGGKWNVIHFNWGLHDLKHVKADGKATSDLATDPPQATVEVYEKQLREIVGKLKATGAKLVFATTTPAPAEPMKVYRNNADVIRYNEAAVRVMKENGIPVNDLYAFTQPRMKELQIQPANVHFTPAGSEALGAEVVKAIRAQVK</sequence>
<dbReference type="Gene3D" id="3.40.50.1110">
    <property type="entry name" value="SGNH hydrolase"/>
    <property type="match status" value="1"/>
</dbReference>
<name>A0ABP9PAB4_9BACT</name>
<dbReference type="PANTHER" id="PTHR30383">
    <property type="entry name" value="THIOESTERASE 1/PROTEASE 1/LYSOPHOSPHOLIPASE L1"/>
    <property type="match status" value="1"/>
</dbReference>